<dbReference type="OrthoDB" id="9801333at2"/>
<dbReference type="InterPro" id="IPR018264">
    <property type="entry name" value="Ribosomal_bL33_CS"/>
</dbReference>
<dbReference type="GeneID" id="57134136"/>
<dbReference type="GO" id="GO:1990904">
    <property type="term" value="C:ribonucleoprotein complex"/>
    <property type="evidence" value="ECO:0007669"/>
    <property type="project" value="UniProtKB-KW"/>
</dbReference>
<reference evidence="7" key="1">
    <citation type="submission" date="2016-10" db="EMBL/GenBank/DDBJ databases">
        <authorList>
            <person name="Beylefeld A."/>
            <person name="Abolnik C."/>
        </authorList>
    </citation>
    <scope>NUCLEOTIDE SEQUENCE [LARGE SCALE GENOMIC DNA]</scope>
    <source>
        <strain evidence="7">B359_6</strain>
    </source>
</reference>
<dbReference type="Proteomes" id="UP000184322">
    <property type="component" value="Chromosome"/>
</dbReference>
<dbReference type="NCBIfam" id="NF001764">
    <property type="entry name" value="PRK00504.1"/>
    <property type="match status" value="1"/>
</dbReference>
<keyword evidence="2 5" id="KW-0689">Ribosomal protein</keyword>
<evidence type="ECO:0000256" key="4">
    <source>
        <dbReference type="ARBA" id="ARBA00035176"/>
    </source>
</evidence>
<evidence type="ECO:0000256" key="1">
    <source>
        <dbReference type="ARBA" id="ARBA00007596"/>
    </source>
</evidence>
<dbReference type="KEGG" id="mpul:BLA55_01745"/>
<dbReference type="InterPro" id="IPR001705">
    <property type="entry name" value="Ribosomal_bL33"/>
</dbReference>
<dbReference type="PROSITE" id="PS00582">
    <property type="entry name" value="RIBOSOMAL_L33"/>
    <property type="match status" value="1"/>
</dbReference>
<dbReference type="STRING" id="48003.BLA55_01745"/>
<dbReference type="AlphaFoldDB" id="A0A1L4FS08"/>
<evidence type="ECO:0000313" key="7">
    <source>
        <dbReference type="Proteomes" id="UP000184322"/>
    </source>
</evidence>
<dbReference type="GO" id="GO:0006412">
    <property type="term" value="P:translation"/>
    <property type="evidence" value="ECO:0007669"/>
    <property type="project" value="UniProtKB-UniRule"/>
</dbReference>
<dbReference type="NCBIfam" id="NF001860">
    <property type="entry name" value="PRK00595.1"/>
    <property type="match status" value="1"/>
</dbReference>
<dbReference type="RefSeq" id="WP_073372395.1">
    <property type="nucleotide sequence ID" value="NZ_CP017813.1"/>
</dbReference>
<proteinExistence type="inferred from homology"/>
<organism evidence="6 7">
    <name type="scientific">Mycoplasmopsis pullorum</name>
    <dbReference type="NCBI Taxonomy" id="48003"/>
    <lineage>
        <taxon>Bacteria</taxon>
        <taxon>Bacillati</taxon>
        <taxon>Mycoplasmatota</taxon>
        <taxon>Mycoplasmoidales</taxon>
        <taxon>Metamycoplasmataceae</taxon>
        <taxon>Mycoplasmopsis</taxon>
    </lineage>
</organism>
<dbReference type="Gene3D" id="2.20.28.120">
    <property type="entry name" value="Ribosomal protein L33"/>
    <property type="match status" value="1"/>
</dbReference>
<name>A0A1L4FS08_9BACT</name>
<comment type="similarity">
    <text evidence="1 5">Belongs to the bacterial ribosomal protein bL33 family.</text>
</comment>
<keyword evidence="3 5" id="KW-0687">Ribonucleoprotein</keyword>
<dbReference type="NCBIfam" id="TIGR01023">
    <property type="entry name" value="rpmG_bact"/>
    <property type="match status" value="1"/>
</dbReference>
<dbReference type="HAMAP" id="MF_00294">
    <property type="entry name" value="Ribosomal_bL33"/>
    <property type="match status" value="1"/>
</dbReference>
<dbReference type="SUPFAM" id="SSF57829">
    <property type="entry name" value="Zn-binding ribosomal proteins"/>
    <property type="match status" value="1"/>
</dbReference>
<dbReference type="GO" id="GO:0005840">
    <property type="term" value="C:ribosome"/>
    <property type="evidence" value="ECO:0007669"/>
    <property type="project" value="UniProtKB-KW"/>
</dbReference>
<dbReference type="InterPro" id="IPR038584">
    <property type="entry name" value="Ribosomal_bL33_sf"/>
</dbReference>
<evidence type="ECO:0000313" key="6">
    <source>
        <dbReference type="EMBL" id="APJ38391.1"/>
    </source>
</evidence>
<keyword evidence="7" id="KW-1185">Reference proteome</keyword>
<dbReference type="EMBL" id="CP017813">
    <property type="protein sequence ID" value="APJ38391.1"/>
    <property type="molecule type" value="Genomic_DNA"/>
</dbReference>
<evidence type="ECO:0000256" key="2">
    <source>
        <dbReference type="ARBA" id="ARBA00022980"/>
    </source>
</evidence>
<dbReference type="GO" id="GO:0005737">
    <property type="term" value="C:cytoplasm"/>
    <property type="evidence" value="ECO:0007669"/>
    <property type="project" value="UniProtKB-ARBA"/>
</dbReference>
<accession>A0A1L4FS08</accession>
<evidence type="ECO:0000256" key="3">
    <source>
        <dbReference type="ARBA" id="ARBA00023274"/>
    </source>
</evidence>
<protein>
    <recommendedName>
        <fullName evidence="4 5">Large ribosomal subunit protein bL33</fullName>
    </recommendedName>
</protein>
<dbReference type="GO" id="GO:0003735">
    <property type="term" value="F:structural constituent of ribosome"/>
    <property type="evidence" value="ECO:0007669"/>
    <property type="project" value="InterPro"/>
</dbReference>
<dbReference type="Pfam" id="PF00471">
    <property type="entry name" value="Ribosomal_L33"/>
    <property type="match status" value="1"/>
</dbReference>
<sequence>MPREGFTLQCAECKMENYISKKNKKAHPEKVELKKHCSKCNAHTNHKEKK</sequence>
<dbReference type="InterPro" id="IPR011332">
    <property type="entry name" value="Ribosomal_zn-bd"/>
</dbReference>
<evidence type="ECO:0000256" key="5">
    <source>
        <dbReference type="HAMAP-Rule" id="MF_00294"/>
    </source>
</evidence>
<gene>
    <name evidence="5" type="primary">rpmG</name>
    <name evidence="6" type="ORF">BLA55_01745</name>
</gene>